<gene>
    <name evidence="6" type="ORF">SBA5_590060</name>
</gene>
<keyword evidence="3" id="KW-0804">Transcription</keyword>
<dbReference type="SUPFAM" id="SSF47413">
    <property type="entry name" value="lambda repressor-like DNA-binding domains"/>
    <property type="match status" value="1"/>
</dbReference>
<dbReference type="InterPro" id="IPR046335">
    <property type="entry name" value="LacI/GalR-like_sensor"/>
</dbReference>
<dbReference type="PANTHER" id="PTHR30146:SF155">
    <property type="entry name" value="ALANINE RACEMASE"/>
    <property type="match status" value="1"/>
</dbReference>
<dbReference type="InterPro" id="IPR010982">
    <property type="entry name" value="Lambda_DNA-bd_dom_sf"/>
</dbReference>
<evidence type="ECO:0000256" key="1">
    <source>
        <dbReference type="ARBA" id="ARBA00023015"/>
    </source>
</evidence>
<name>A0A2N9LVX9_9BACT</name>
<dbReference type="SUPFAM" id="SSF53822">
    <property type="entry name" value="Periplasmic binding protein-like I"/>
    <property type="match status" value="1"/>
</dbReference>
<accession>A0A2N9LVX9</accession>
<feature type="compositionally biased region" description="Polar residues" evidence="4">
    <location>
        <begin position="14"/>
        <end position="23"/>
    </location>
</feature>
<keyword evidence="2" id="KW-0238">DNA-binding</keyword>
<proteinExistence type="predicted"/>
<evidence type="ECO:0000256" key="4">
    <source>
        <dbReference type="SAM" id="MobiDB-lite"/>
    </source>
</evidence>
<evidence type="ECO:0000256" key="2">
    <source>
        <dbReference type="ARBA" id="ARBA00023125"/>
    </source>
</evidence>
<dbReference type="InterPro" id="IPR000843">
    <property type="entry name" value="HTH_LacI"/>
</dbReference>
<protein>
    <submittedName>
        <fullName evidence="6">Putative transcriptional regulator</fullName>
    </submittedName>
</protein>
<sequence length="372" mass="41029">MKDTASSKKREQSTKPQTHQTTSLKQLAEHLGLNPATVSVVLNEVPGRSIPQATRDRIKAAAKLMNYQPNLLARSLRSRRTLTIGILVPELGEGYHTQVMRGIGDQLIQAGYFYLTAHHRHKPNLIEDYTRMLIGRGAQGLIAIDTRLEHPVSIPVVAIAGHRHIGGVTNVLLDHARAAELALGHLYALGHRKIAFMRGQPFSSDSDERWKNLVVVADRLGLEIKPELVVSLDRDMTSPELGYPVVQQLLATKEPFTAIVAFNDISAMGSIRALKDFNLRVPEDVSVIGFDDIRAAAFTLPRLTTINQPLEEIGRVATQSLLNRIHNTIPPRDEITVEPELIIRESTGPVKADAPPCLDDGLELQRAGQSSR</sequence>
<dbReference type="InterPro" id="IPR028082">
    <property type="entry name" value="Peripla_BP_I"/>
</dbReference>
<feature type="compositionally biased region" description="Basic and acidic residues" evidence="4">
    <location>
        <begin position="1"/>
        <end position="13"/>
    </location>
</feature>
<dbReference type="OrthoDB" id="110416at2"/>
<feature type="region of interest" description="Disordered" evidence="4">
    <location>
        <begin position="1"/>
        <end position="23"/>
    </location>
</feature>
<dbReference type="Pfam" id="PF00356">
    <property type="entry name" value="LacI"/>
    <property type="match status" value="1"/>
</dbReference>
<evidence type="ECO:0000259" key="5">
    <source>
        <dbReference type="PROSITE" id="PS50932"/>
    </source>
</evidence>
<evidence type="ECO:0000256" key="3">
    <source>
        <dbReference type="ARBA" id="ARBA00023163"/>
    </source>
</evidence>
<dbReference type="Proteomes" id="UP000239735">
    <property type="component" value="Unassembled WGS sequence"/>
</dbReference>
<dbReference type="GO" id="GO:0000976">
    <property type="term" value="F:transcription cis-regulatory region binding"/>
    <property type="evidence" value="ECO:0007669"/>
    <property type="project" value="TreeGrafter"/>
</dbReference>
<evidence type="ECO:0000313" key="7">
    <source>
        <dbReference type="Proteomes" id="UP000239735"/>
    </source>
</evidence>
<dbReference type="Pfam" id="PF13377">
    <property type="entry name" value="Peripla_BP_3"/>
    <property type="match status" value="1"/>
</dbReference>
<dbReference type="PANTHER" id="PTHR30146">
    <property type="entry name" value="LACI-RELATED TRANSCRIPTIONAL REPRESSOR"/>
    <property type="match status" value="1"/>
</dbReference>
<dbReference type="AlphaFoldDB" id="A0A2N9LVX9"/>
<dbReference type="CDD" id="cd01392">
    <property type="entry name" value="HTH_LacI"/>
    <property type="match status" value="1"/>
</dbReference>
<organism evidence="6 7">
    <name type="scientific">Candidatus Sulfuritelmatomonas gaucii</name>
    <dbReference type="NCBI Taxonomy" id="2043161"/>
    <lineage>
        <taxon>Bacteria</taxon>
        <taxon>Pseudomonadati</taxon>
        <taxon>Acidobacteriota</taxon>
        <taxon>Terriglobia</taxon>
        <taxon>Terriglobales</taxon>
        <taxon>Acidobacteriaceae</taxon>
        <taxon>Candidatus Sulfuritelmatomonas</taxon>
    </lineage>
</organism>
<dbReference type="PROSITE" id="PS50932">
    <property type="entry name" value="HTH_LACI_2"/>
    <property type="match status" value="1"/>
</dbReference>
<keyword evidence="1" id="KW-0805">Transcription regulation</keyword>
<feature type="domain" description="HTH lacI-type" evidence="5">
    <location>
        <begin position="22"/>
        <end position="78"/>
    </location>
</feature>
<feature type="region of interest" description="Disordered" evidence="4">
    <location>
        <begin position="346"/>
        <end position="372"/>
    </location>
</feature>
<dbReference type="CDD" id="cd06267">
    <property type="entry name" value="PBP1_LacI_sugar_binding-like"/>
    <property type="match status" value="1"/>
</dbReference>
<evidence type="ECO:0000313" key="6">
    <source>
        <dbReference type="EMBL" id="SPE27367.1"/>
    </source>
</evidence>
<dbReference type="EMBL" id="OKRB01000118">
    <property type="protein sequence ID" value="SPE27367.1"/>
    <property type="molecule type" value="Genomic_DNA"/>
</dbReference>
<dbReference type="GO" id="GO:0003700">
    <property type="term" value="F:DNA-binding transcription factor activity"/>
    <property type="evidence" value="ECO:0007669"/>
    <property type="project" value="TreeGrafter"/>
</dbReference>
<dbReference type="Gene3D" id="1.10.260.40">
    <property type="entry name" value="lambda repressor-like DNA-binding domains"/>
    <property type="match status" value="1"/>
</dbReference>
<reference evidence="7" key="1">
    <citation type="submission" date="2018-02" db="EMBL/GenBank/DDBJ databases">
        <authorList>
            <person name="Hausmann B."/>
        </authorList>
    </citation>
    <scope>NUCLEOTIDE SEQUENCE [LARGE SCALE GENOMIC DNA]</scope>
    <source>
        <strain evidence="7">Peat soil MAG SbA5</strain>
    </source>
</reference>
<dbReference type="SMART" id="SM00354">
    <property type="entry name" value="HTH_LACI"/>
    <property type="match status" value="1"/>
</dbReference>
<dbReference type="Gene3D" id="3.40.50.2300">
    <property type="match status" value="2"/>
</dbReference>